<keyword evidence="4" id="KW-1185">Reference proteome</keyword>
<feature type="domain" description="DUF1707" evidence="2">
    <location>
        <begin position="9"/>
        <end position="60"/>
    </location>
</feature>
<gene>
    <name evidence="3" type="ORF">CGLAU_11280</name>
</gene>
<dbReference type="EMBL" id="CP019688">
    <property type="protein sequence ID" value="AQQ16188.1"/>
    <property type="molecule type" value="Genomic_DNA"/>
</dbReference>
<protein>
    <recommendedName>
        <fullName evidence="2">DUF1707 domain-containing protein</fullName>
    </recommendedName>
</protein>
<feature type="transmembrane region" description="Helical" evidence="1">
    <location>
        <begin position="96"/>
        <end position="114"/>
    </location>
</feature>
<dbReference type="Pfam" id="PF08044">
    <property type="entry name" value="DUF1707"/>
    <property type="match status" value="1"/>
</dbReference>
<dbReference type="OrthoDB" id="4416950at2"/>
<evidence type="ECO:0000313" key="4">
    <source>
        <dbReference type="Proteomes" id="UP000217209"/>
    </source>
</evidence>
<evidence type="ECO:0000313" key="3">
    <source>
        <dbReference type="EMBL" id="AQQ16188.1"/>
    </source>
</evidence>
<organism evidence="3 4">
    <name type="scientific">Corynebacterium glaucum</name>
    <dbReference type="NCBI Taxonomy" id="187491"/>
    <lineage>
        <taxon>Bacteria</taxon>
        <taxon>Bacillati</taxon>
        <taxon>Actinomycetota</taxon>
        <taxon>Actinomycetes</taxon>
        <taxon>Mycobacteriales</taxon>
        <taxon>Corynebacteriaceae</taxon>
        <taxon>Corynebacterium</taxon>
    </lineage>
</organism>
<name>A0A1Q2HZB6_9CORY</name>
<evidence type="ECO:0000256" key="1">
    <source>
        <dbReference type="SAM" id="Phobius"/>
    </source>
</evidence>
<dbReference type="RefSeq" id="WP_095660776.1">
    <property type="nucleotide sequence ID" value="NZ_BAAAKB010000001.1"/>
</dbReference>
<reference evidence="3 4" key="1">
    <citation type="submission" date="2016-12" db="EMBL/GenBank/DDBJ databases">
        <authorList>
            <person name="Song W.-J."/>
            <person name="Kurnit D.M."/>
        </authorList>
    </citation>
    <scope>NUCLEOTIDE SEQUENCE [LARGE SCALE GENOMIC DNA]</scope>
    <source>
        <strain evidence="3 4">DSM 30827</strain>
    </source>
</reference>
<dbReference type="Proteomes" id="UP000217209">
    <property type="component" value="Chromosome"/>
</dbReference>
<dbReference type="InterPro" id="IPR012551">
    <property type="entry name" value="DUF1707_SHOCT-like"/>
</dbReference>
<keyword evidence="1" id="KW-0472">Membrane</keyword>
<keyword evidence="1" id="KW-0812">Transmembrane</keyword>
<keyword evidence="1" id="KW-1133">Transmembrane helix</keyword>
<dbReference type="KEGG" id="cgv:CGLAU_11280"/>
<proteinExistence type="predicted"/>
<sequence length="209" mass="23634">MSTPYGNYRISDAERIDAMDALGRALGEGRLNMDEFDQRCSQVADAQYHDDLATVLRDLPPMAVERAVDKQVPNEAVLYSQAEIVQARRASQRMRAGVFWLGTVGSLAGTVLFTELGLDILTGVALLMIPTLFILLYVMKIGPDSWYTPSLRQLEIQRRQQLKARQLEIEAAKVHQQALMRQQRSDQLNQLTSDALDVAQQTVKRFKRQ</sequence>
<accession>A0A1Q2HZB6</accession>
<feature type="transmembrane region" description="Helical" evidence="1">
    <location>
        <begin position="120"/>
        <end position="139"/>
    </location>
</feature>
<evidence type="ECO:0000259" key="2">
    <source>
        <dbReference type="Pfam" id="PF08044"/>
    </source>
</evidence>
<dbReference type="AlphaFoldDB" id="A0A1Q2HZB6"/>